<dbReference type="Proteomes" id="UP000216442">
    <property type="component" value="Unassembled WGS sequence"/>
</dbReference>
<name>A0A271LEL0_9HYPH</name>
<dbReference type="EMBL" id="NPKJ01000066">
    <property type="protein sequence ID" value="PAQ06542.1"/>
    <property type="molecule type" value="Genomic_DNA"/>
</dbReference>
<keyword evidence="3" id="KW-1185">Reference proteome</keyword>
<sequence>MAIEDILQRFWEDLVARPSGPLALRFLLQPVMATLFGIRDGIKDARDGRSPYFWTVLSKPDERRARLVEGVRSTGKVMVLAVILDAVYQIMQLGTFYPFEAVVVAIVLAFVPYLLIRGPAARIARWWSSGRLGPNHE</sequence>
<organism evidence="2 3">
    <name type="scientific">Mesorhizobium temperatum</name>
    <dbReference type="NCBI Taxonomy" id="241416"/>
    <lineage>
        <taxon>Bacteria</taxon>
        <taxon>Pseudomonadati</taxon>
        <taxon>Pseudomonadota</taxon>
        <taxon>Alphaproteobacteria</taxon>
        <taxon>Hyphomicrobiales</taxon>
        <taxon>Phyllobacteriaceae</taxon>
        <taxon>Mesorhizobium</taxon>
    </lineage>
</organism>
<reference evidence="2 3" key="1">
    <citation type="submission" date="2017-08" db="EMBL/GenBank/DDBJ databases">
        <title>Mesorhizobium wenxinae sp. nov., a novel rhizobial species isolated from root nodules of chickpea (Cicer arietinum L.).</title>
        <authorList>
            <person name="Zhang J."/>
        </authorList>
    </citation>
    <scope>NUCLEOTIDE SEQUENCE [LARGE SCALE GENOMIC DNA]</scope>
    <source>
        <strain evidence="2 3">SDW018</strain>
    </source>
</reference>
<accession>A0A271LEL0</accession>
<proteinExistence type="predicted"/>
<gene>
    <name evidence="2" type="ORF">CIT26_25755</name>
</gene>
<dbReference type="AlphaFoldDB" id="A0A271LEL0"/>
<evidence type="ECO:0000256" key="1">
    <source>
        <dbReference type="SAM" id="Phobius"/>
    </source>
</evidence>
<evidence type="ECO:0000313" key="3">
    <source>
        <dbReference type="Proteomes" id="UP000216442"/>
    </source>
</evidence>
<keyword evidence="1" id="KW-0812">Transmembrane</keyword>
<dbReference type="OrthoDB" id="5519326at2"/>
<keyword evidence="1" id="KW-1133">Transmembrane helix</keyword>
<keyword evidence="1" id="KW-0472">Membrane</keyword>
<evidence type="ECO:0000313" key="2">
    <source>
        <dbReference type="EMBL" id="PAQ06542.1"/>
    </source>
</evidence>
<dbReference type="RefSeq" id="WP_095495195.1">
    <property type="nucleotide sequence ID" value="NZ_NPKJ01000066.1"/>
</dbReference>
<feature type="transmembrane region" description="Helical" evidence="1">
    <location>
        <begin position="97"/>
        <end position="116"/>
    </location>
</feature>
<protein>
    <submittedName>
        <fullName evidence="2">Uncharacterized protein</fullName>
    </submittedName>
</protein>
<comment type="caution">
    <text evidence="2">The sequence shown here is derived from an EMBL/GenBank/DDBJ whole genome shotgun (WGS) entry which is preliminary data.</text>
</comment>